<dbReference type="RefSeq" id="WP_041385521.1">
    <property type="nucleotide sequence ID" value="NZ_BPTT01000001.1"/>
</dbReference>
<dbReference type="GeneID" id="31499878"/>
<dbReference type="EMBL" id="FRCJ01000004">
    <property type="protein sequence ID" value="SHM56336.1"/>
    <property type="molecule type" value="Genomic_DNA"/>
</dbReference>
<organism evidence="3 4">
    <name type="scientific">Xylanibacter ruminicola</name>
    <name type="common">Prevotella ruminicola</name>
    <dbReference type="NCBI Taxonomy" id="839"/>
    <lineage>
        <taxon>Bacteria</taxon>
        <taxon>Pseudomonadati</taxon>
        <taxon>Bacteroidota</taxon>
        <taxon>Bacteroidia</taxon>
        <taxon>Bacteroidales</taxon>
        <taxon>Prevotellaceae</taxon>
        <taxon>Xylanibacter</taxon>
    </lineage>
</organism>
<reference evidence="2" key="2">
    <citation type="submission" date="2021-08" db="EMBL/GenBank/DDBJ databases">
        <title>Prevotella lacticifex sp. nov., isolated from rumen of cow.</title>
        <authorList>
            <person name="Shinkai T."/>
            <person name="Ikeyama N."/>
            <person name="Kumagai M."/>
            <person name="Ohmori H."/>
            <person name="Sakamoto M."/>
            <person name="Ohkuma M."/>
            <person name="Mitsumori M."/>
        </authorList>
    </citation>
    <scope>NUCLEOTIDE SEQUENCE</scope>
    <source>
        <strain evidence="2">JCM 8259</strain>
    </source>
</reference>
<protein>
    <submittedName>
        <fullName evidence="3">Uncharacterized protein</fullName>
    </submittedName>
</protein>
<evidence type="ECO:0000256" key="1">
    <source>
        <dbReference type="SAM" id="Coils"/>
    </source>
</evidence>
<sequence length="127" mass="14937">MTELRNNSECMTPSMNAPVRNIHIIPAGDIPYEVRMKYILRAYRKDKERLEQLQRYAEGLEEENVALQKQLEQKKLDKEVSTKRKKKIFELTHLTQSQKVYIGSLQLLLAEHGIPFHEMKTLITITK</sequence>
<dbReference type="OrthoDB" id="1077008at2"/>
<reference evidence="3 4" key="1">
    <citation type="submission" date="2016-11" db="EMBL/GenBank/DDBJ databases">
        <authorList>
            <person name="Jaros S."/>
            <person name="Januszkiewicz K."/>
            <person name="Wedrychowicz H."/>
        </authorList>
    </citation>
    <scope>NUCLEOTIDE SEQUENCE [LARGE SCALE GENOMIC DNA]</scope>
    <source>
        <strain evidence="3 4">BPI-34</strain>
    </source>
</reference>
<dbReference type="Proteomes" id="UP000184280">
    <property type="component" value="Unassembled WGS sequence"/>
</dbReference>
<dbReference type="EMBL" id="BPTT01000001">
    <property type="protein sequence ID" value="GJG32729.1"/>
    <property type="molecule type" value="Genomic_DNA"/>
</dbReference>
<dbReference type="Proteomes" id="UP000887097">
    <property type="component" value="Unassembled WGS sequence"/>
</dbReference>
<evidence type="ECO:0000313" key="3">
    <source>
        <dbReference type="EMBL" id="SHM56336.1"/>
    </source>
</evidence>
<evidence type="ECO:0000313" key="2">
    <source>
        <dbReference type="EMBL" id="GJG32729.1"/>
    </source>
</evidence>
<accession>A0A1M7JTJ6</accession>
<name>A0A1M7JTJ6_XYLRU</name>
<keyword evidence="1" id="KW-0175">Coiled coil</keyword>
<feature type="coiled-coil region" evidence="1">
    <location>
        <begin position="43"/>
        <end position="77"/>
    </location>
</feature>
<gene>
    <name evidence="2" type="ORF">PRMUPPPA20_08380</name>
    <name evidence="3" type="ORF">SAMN04488494_2166</name>
</gene>
<proteinExistence type="predicted"/>
<dbReference type="AlphaFoldDB" id="A0A1M7JTJ6"/>
<evidence type="ECO:0000313" key="4">
    <source>
        <dbReference type="Proteomes" id="UP000184280"/>
    </source>
</evidence>